<reference evidence="2" key="1">
    <citation type="submission" date="2023-06" db="EMBL/GenBank/DDBJ databases">
        <authorList>
            <person name="Polev D.E."/>
            <person name="Saitova A.T."/>
            <person name="Bogumilchik E.A."/>
            <person name="Kokorina G.I."/>
            <person name="Voskresenskaia E.A."/>
        </authorList>
    </citation>
    <scope>NUCLEOTIDE SEQUENCE</scope>
    <source>
        <strain evidence="2">2145 StPb PI</strain>
    </source>
</reference>
<comment type="caution">
    <text evidence="2">The sequence shown here is derived from an EMBL/GenBank/DDBJ whole genome shotgun (WGS) entry which is preliminary data.</text>
</comment>
<proteinExistence type="predicted"/>
<accession>A0AAW7K0N1</accession>
<sequence length="91" mass="10579">MSVTDRSDNILYVDILQWLQKNLVMITNCPLSKINPDARLILDLHIDSLEILELVIEVEKKTAKPLADDVWLQWNTINDIVEYIMLTKVTE</sequence>
<dbReference type="PROSITE" id="PS50075">
    <property type="entry name" value="CARRIER"/>
    <property type="match status" value="1"/>
</dbReference>
<dbReference type="SUPFAM" id="SSF47336">
    <property type="entry name" value="ACP-like"/>
    <property type="match status" value="1"/>
</dbReference>
<dbReference type="Proteomes" id="UP001167864">
    <property type="component" value="Unassembled WGS sequence"/>
</dbReference>
<dbReference type="RefSeq" id="WP_289818260.1">
    <property type="nucleotide sequence ID" value="NZ_JAUEHU010000018.1"/>
</dbReference>
<evidence type="ECO:0000313" key="2">
    <source>
        <dbReference type="EMBL" id="MDN0088897.1"/>
    </source>
</evidence>
<dbReference type="InterPro" id="IPR009081">
    <property type="entry name" value="PP-bd_ACP"/>
</dbReference>
<dbReference type="Pfam" id="PF00550">
    <property type="entry name" value="PP-binding"/>
    <property type="match status" value="1"/>
</dbReference>
<evidence type="ECO:0000313" key="3">
    <source>
        <dbReference type="Proteomes" id="UP001167864"/>
    </source>
</evidence>
<protein>
    <submittedName>
        <fullName evidence="2">Acyl carrier protein</fullName>
    </submittedName>
</protein>
<evidence type="ECO:0000259" key="1">
    <source>
        <dbReference type="PROSITE" id="PS50075"/>
    </source>
</evidence>
<dbReference type="Gene3D" id="1.10.1200.10">
    <property type="entry name" value="ACP-like"/>
    <property type="match status" value="1"/>
</dbReference>
<dbReference type="InterPro" id="IPR036736">
    <property type="entry name" value="ACP-like_sf"/>
</dbReference>
<organism evidence="2 3">
    <name type="scientific">Yersinia nurmii</name>
    <dbReference type="NCBI Taxonomy" id="685706"/>
    <lineage>
        <taxon>Bacteria</taxon>
        <taxon>Pseudomonadati</taxon>
        <taxon>Pseudomonadota</taxon>
        <taxon>Gammaproteobacteria</taxon>
        <taxon>Enterobacterales</taxon>
        <taxon>Yersiniaceae</taxon>
        <taxon>Yersinia</taxon>
    </lineage>
</organism>
<dbReference type="EMBL" id="JAUEHU010000018">
    <property type="protein sequence ID" value="MDN0088897.1"/>
    <property type="molecule type" value="Genomic_DNA"/>
</dbReference>
<gene>
    <name evidence="2" type="ORF">QVN42_16200</name>
</gene>
<feature type="domain" description="Carrier" evidence="1">
    <location>
        <begin position="13"/>
        <end position="88"/>
    </location>
</feature>
<name>A0AAW7K0N1_9GAMM</name>
<dbReference type="AlphaFoldDB" id="A0AAW7K0N1"/>